<gene>
    <name evidence="6" type="ORF">GIB67_019003</name>
</gene>
<evidence type="ECO:0000313" key="7">
    <source>
        <dbReference type="Proteomes" id="UP000541444"/>
    </source>
</evidence>
<dbReference type="GO" id="GO:0016616">
    <property type="term" value="F:oxidoreductase activity, acting on the CH-OH group of donors, NAD or NADP as acceptor"/>
    <property type="evidence" value="ECO:0007669"/>
    <property type="project" value="InterPro"/>
</dbReference>
<dbReference type="OrthoDB" id="1879366at2759"/>
<organism evidence="6 7">
    <name type="scientific">Kingdonia uniflora</name>
    <dbReference type="NCBI Taxonomy" id="39325"/>
    <lineage>
        <taxon>Eukaryota</taxon>
        <taxon>Viridiplantae</taxon>
        <taxon>Streptophyta</taxon>
        <taxon>Embryophyta</taxon>
        <taxon>Tracheophyta</taxon>
        <taxon>Spermatophyta</taxon>
        <taxon>Magnoliopsida</taxon>
        <taxon>Ranunculales</taxon>
        <taxon>Circaeasteraceae</taxon>
        <taxon>Kingdonia</taxon>
    </lineage>
</organism>
<comment type="cofactor">
    <cofactor evidence="1">
        <name>Zn(2+)</name>
        <dbReference type="ChEBI" id="CHEBI:29105"/>
    </cofactor>
</comment>
<dbReference type="Gene3D" id="3.90.180.10">
    <property type="entry name" value="Medium-chain alcohol dehydrogenases, catalytic domain"/>
    <property type="match status" value="2"/>
</dbReference>
<dbReference type="Pfam" id="PF08240">
    <property type="entry name" value="ADH_N"/>
    <property type="match status" value="1"/>
</dbReference>
<comment type="caution">
    <text evidence="6">The sequence shown here is derived from an EMBL/GenBank/DDBJ whole genome shotgun (WGS) entry which is preliminary data.</text>
</comment>
<evidence type="ECO:0000313" key="6">
    <source>
        <dbReference type="EMBL" id="KAF6160234.1"/>
    </source>
</evidence>
<evidence type="ECO:0000259" key="5">
    <source>
        <dbReference type="Pfam" id="PF08240"/>
    </source>
</evidence>
<dbReference type="PROSITE" id="PS00059">
    <property type="entry name" value="ADH_ZINC"/>
    <property type="match status" value="1"/>
</dbReference>
<keyword evidence="7" id="KW-1185">Reference proteome</keyword>
<dbReference type="AlphaFoldDB" id="A0A7J7MZJ2"/>
<dbReference type="EMBL" id="JACGCM010001165">
    <property type="protein sequence ID" value="KAF6160234.1"/>
    <property type="molecule type" value="Genomic_DNA"/>
</dbReference>
<keyword evidence="2" id="KW-0479">Metal-binding</keyword>
<evidence type="ECO:0000256" key="1">
    <source>
        <dbReference type="ARBA" id="ARBA00001947"/>
    </source>
</evidence>
<feature type="domain" description="Alcohol dehydrogenase-like N-terminal" evidence="5">
    <location>
        <begin position="207"/>
        <end position="274"/>
    </location>
</feature>
<dbReference type="InterPro" id="IPR011032">
    <property type="entry name" value="GroES-like_sf"/>
</dbReference>
<dbReference type="InterPro" id="IPR013154">
    <property type="entry name" value="ADH-like_N"/>
</dbReference>
<name>A0A7J7MZJ2_9MAGN</name>
<protein>
    <recommendedName>
        <fullName evidence="5">Alcohol dehydrogenase-like N-terminal domain-containing protein</fullName>
    </recommendedName>
</protein>
<accession>A0A7J7MZJ2</accession>
<sequence>MISILSLLGLAQEPSDVLLKPSDGLAHRYDCTIYIRKLKHRNLLDIQNQILLSLSTLVTVSLQSDVSLNPVRKWCYRMVSFLKTVHDLARDLLKALQRIKIMEKLGKDHNKEMQTTYEPISQRWQDRLSKNNPCLIGESGVGKSAIAKGLAQCIIDKEVPSTLQDTKIYKLVVKVIMQSISENCLGWTARDTSSVLSPYKFNRRDTGPDDVLLTITHCEICYADVSWAKNIPRNTIYPGHEIVGIVKEVGSNVRRVKVGDHVGVGPYVNNCSRAIFGSVAGGTKDMLEMLDLCAANNICPEVEVIPIQYVNEALKRMDNRDVKYRFVIGIKNSLK</sequence>
<dbReference type="Proteomes" id="UP000541444">
    <property type="component" value="Unassembled WGS sequence"/>
</dbReference>
<dbReference type="InterPro" id="IPR002328">
    <property type="entry name" value="ADH_Zn_CS"/>
</dbReference>
<dbReference type="Gene3D" id="3.40.50.300">
    <property type="entry name" value="P-loop containing nucleotide triphosphate hydrolases"/>
    <property type="match status" value="1"/>
</dbReference>
<evidence type="ECO:0000256" key="2">
    <source>
        <dbReference type="ARBA" id="ARBA00022723"/>
    </source>
</evidence>
<dbReference type="InterPro" id="IPR027417">
    <property type="entry name" value="P-loop_NTPase"/>
</dbReference>
<dbReference type="InterPro" id="IPR047109">
    <property type="entry name" value="CAD-like"/>
</dbReference>
<dbReference type="PANTHER" id="PTHR42683">
    <property type="entry name" value="ALDEHYDE REDUCTASE"/>
    <property type="match status" value="1"/>
</dbReference>
<proteinExistence type="predicted"/>
<keyword evidence="4" id="KW-0560">Oxidoreductase</keyword>
<reference evidence="6 7" key="1">
    <citation type="journal article" date="2020" name="IScience">
        <title>Genome Sequencing of the Endangered Kingdonia uniflora (Circaeasteraceae, Ranunculales) Reveals Potential Mechanisms of Evolutionary Specialization.</title>
        <authorList>
            <person name="Sun Y."/>
            <person name="Deng T."/>
            <person name="Zhang A."/>
            <person name="Moore M.J."/>
            <person name="Landis J.B."/>
            <person name="Lin N."/>
            <person name="Zhang H."/>
            <person name="Zhang X."/>
            <person name="Huang J."/>
            <person name="Zhang X."/>
            <person name="Sun H."/>
            <person name="Wang H."/>
        </authorList>
    </citation>
    <scope>NUCLEOTIDE SEQUENCE [LARGE SCALE GENOMIC DNA]</scope>
    <source>
        <strain evidence="6">TB1705</strain>
        <tissue evidence="6">Leaf</tissue>
    </source>
</reference>
<dbReference type="Gene3D" id="3.40.50.720">
    <property type="entry name" value="NAD(P)-binding Rossmann-like Domain"/>
    <property type="match status" value="1"/>
</dbReference>
<evidence type="ECO:0000256" key="3">
    <source>
        <dbReference type="ARBA" id="ARBA00022833"/>
    </source>
</evidence>
<keyword evidence="3" id="KW-0862">Zinc</keyword>
<evidence type="ECO:0000256" key="4">
    <source>
        <dbReference type="ARBA" id="ARBA00023002"/>
    </source>
</evidence>
<dbReference type="SUPFAM" id="SSF50129">
    <property type="entry name" value="GroES-like"/>
    <property type="match status" value="1"/>
</dbReference>
<dbReference type="GO" id="GO:0008270">
    <property type="term" value="F:zinc ion binding"/>
    <property type="evidence" value="ECO:0007669"/>
    <property type="project" value="InterPro"/>
</dbReference>
<dbReference type="SUPFAM" id="SSF52540">
    <property type="entry name" value="P-loop containing nucleoside triphosphate hydrolases"/>
    <property type="match status" value="1"/>
</dbReference>